<proteinExistence type="predicted"/>
<dbReference type="EMBL" id="KN822007">
    <property type="protein sequence ID" value="KIM69074.1"/>
    <property type="molecule type" value="Genomic_DNA"/>
</dbReference>
<dbReference type="AlphaFoldDB" id="A0A0C3ELJ9"/>
<accession>A0A0C3ELJ9</accession>
<dbReference type="HOGENOM" id="CLU_2307718_0_0_1"/>
<dbReference type="InParanoid" id="A0A0C3ELJ9"/>
<dbReference type="Proteomes" id="UP000053989">
    <property type="component" value="Unassembled WGS sequence"/>
</dbReference>
<organism evidence="1 2">
    <name type="scientific">Scleroderma citrinum Foug A</name>
    <dbReference type="NCBI Taxonomy" id="1036808"/>
    <lineage>
        <taxon>Eukaryota</taxon>
        <taxon>Fungi</taxon>
        <taxon>Dikarya</taxon>
        <taxon>Basidiomycota</taxon>
        <taxon>Agaricomycotina</taxon>
        <taxon>Agaricomycetes</taxon>
        <taxon>Agaricomycetidae</taxon>
        <taxon>Boletales</taxon>
        <taxon>Sclerodermatineae</taxon>
        <taxon>Sclerodermataceae</taxon>
        <taxon>Scleroderma</taxon>
    </lineage>
</organism>
<sequence length="100" mass="11095">MAPIPQKCPVIRAFSHERQSADHEPPCHRLLVPQSQHQLRVVAIRNVLAGQTVLANLVNVIVDLGARKSVHGKGSRVRIFVNIGGEETIYLMLDVDSERP</sequence>
<gene>
    <name evidence="1" type="ORF">SCLCIDRAFT_1208494</name>
</gene>
<name>A0A0C3ELJ9_9AGAM</name>
<evidence type="ECO:0000313" key="2">
    <source>
        <dbReference type="Proteomes" id="UP000053989"/>
    </source>
</evidence>
<keyword evidence="2" id="KW-1185">Reference proteome</keyword>
<evidence type="ECO:0000313" key="1">
    <source>
        <dbReference type="EMBL" id="KIM69074.1"/>
    </source>
</evidence>
<reference evidence="1 2" key="1">
    <citation type="submission" date="2014-04" db="EMBL/GenBank/DDBJ databases">
        <authorList>
            <consortium name="DOE Joint Genome Institute"/>
            <person name="Kuo A."/>
            <person name="Kohler A."/>
            <person name="Nagy L.G."/>
            <person name="Floudas D."/>
            <person name="Copeland A."/>
            <person name="Barry K.W."/>
            <person name="Cichocki N."/>
            <person name="Veneault-Fourrey C."/>
            <person name="LaButti K."/>
            <person name="Lindquist E.A."/>
            <person name="Lipzen A."/>
            <person name="Lundell T."/>
            <person name="Morin E."/>
            <person name="Murat C."/>
            <person name="Sun H."/>
            <person name="Tunlid A."/>
            <person name="Henrissat B."/>
            <person name="Grigoriev I.V."/>
            <person name="Hibbett D.S."/>
            <person name="Martin F."/>
            <person name="Nordberg H.P."/>
            <person name="Cantor M.N."/>
            <person name="Hua S.X."/>
        </authorList>
    </citation>
    <scope>NUCLEOTIDE SEQUENCE [LARGE SCALE GENOMIC DNA]</scope>
    <source>
        <strain evidence="1 2">Foug A</strain>
    </source>
</reference>
<protein>
    <submittedName>
        <fullName evidence="1">Uncharacterized protein</fullName>
    </submittedName>
</protein>
<reference evidence="2" key="2">
    <citation type="submission" date="2015-01" db="EMBL/GenBank/DDBJ databases">
        <title>Evolutionary Origins and Diversification of the Mycorrhizal Mutualists.</title>
        <authorList>
            <consortium name="DOE Joint Genome Institute"/>
            <consortium name="Mycorrhizal Genomics Consortium"/>
            <person name="Kohler A."/>
            <person name="Kuo A."/>
            <person name="Nagy L.G."/>
            <person name="Floudas D."/>
            <person name="Copeland A."/>
            <person name="Barry K.W."/>
            <person name="Cichocki N."/>
            <person name="Veneault-Fourrey C."/>
            <person name="LaButti K."/>
            <person name="Lindquist E.A."/>
            <person name="Lipzen A."/>
            <person name="Lundell T."/>
            <person name="Morin E."/>
            <person name="Murat C."/>
            <person name="Riley R."/>
            <person name="Ohm R."/>
            <person name="Sun H."/>
            <person name="Tunlid A."/>
            <person name="Henrissat B."/>
            <person name="Grigoriev I.V."/>
            <person name="Hibbett D.S."/>
            <person name="Martin F."/>
        </authorList>
    </citation>
    <scope>NUCLEOTIDE SEQUENCE [LARGE SCALE GENOMIC DNA]</scope>
    <source>
        <strain evidence="2">Foug A</strain>
    </source>
</reference>